<evidence type="ECO:0000256" key="4">
    <source>
        <dbReference type="ARBA" id="ARBA00023163"/>
    </source>
</evidence>
<accession>A0A1Y6LBG1</accession>
<dbReference type="AlphaFoldDB" id="A0A1Y6LBG1"/>
<gene>
    <name evidence="7" type="ORF">ZT1A5_G2123</name>
</gene>
<evidence type="ECO:0000313" key="7">
    <source>
        <dbReference type="EMBL" id="SMY20688.1"/>
    </source>
</evidence>
<keyword evidence="1" id="KW-0479">Metal-binding</keyword>
<dbReference type="Proteomes" id="UP000215453">
    <property type="component" value="Chromosome 1"/>
</dbReference>
<evidence type="ECO:0000256" key="3">
    <source>
        <dbReference type="ARBA" id="ARBA00023015"/>
    </source>
</evidence>
<evidence type="ECO:0000256" key="2">
    <source>
        <dbReference type="ARBA" id="ARBA00022833"/>
    </source>
</evidence>
<dbReference type="PANTHER" id="PTHR47660">
    <property type="entry name" value="TRANSCRIPTION FACTOR WITH C2H2 AND ZN(2)-CYS(6) DNA BINDING DOMAIN (EUROFUNG)-RELATED-RELATED"/>
    <property type="match status" value="1"/>
</dbReference>
<proteinExistence type="predicted"/>
<keyword evidence="4" id="KW-0804">Transcription</keyword>
<name>A0A1Y6LBG1_ZYMTR</name>
<feature type="region of interest" description="Disordered" evidence="6">
    <location>
        <begin position="1"/>
        <end position="38"/>
    </location>
</feature>
<evidence type="ECO:0000256" key="5">
    <source>
        <dbReference type="ARBA" id="ARBA00023242"/>
    </source>
</evidence>
<dbReference type="GO" id="GO:0046872">
    <property type="term" value="F:metal ion binding"/>
    <property type="evidence" value="ECO:0007669"/>
    <property type="project" value="UniProtKB-KW"/>
</dbReference>
<keyword evidence="5" id="KW-0539">Nucleus</keyword>
<dbReference type="EMBL" id="LT882676">
    <property type="protein sequence ID" value="SMY20688.1"/>
    <property type="molecule type" value="Genomic_DNA"/>
</dbReference>
<keyword evidence="3" id="KW-0805">Transcription regulation</keyword>
<dbReference type="PANTHER" id="PTHR47660:SF3">
    <property type="entry name" value="FINGER DOMAIN PROTEIN, PUTATIVE (AFU_ORTHOLOGUE AFUA_4G03310)-RELATED"/>
    <property type="match status" value="1"/>
</dbReference>
<evidence type="ECO:0000256" key="6">
    <source>
        <dbReference type="SAM" id="MobiDB-lite"/>
    </source>
</evidence>
<keyword evidence="2" id="KW-0862">Zinc</keyword>
<reference evidence="7 8" key="1">
    <citation type="submission" date="2016-10" db="EMBL/GenBank/DDBJ databases">
        <authorList>
            <person name="Varghese N."/>
        </authorList>
    </citation>
    <scope>NUCLEOTIDE SEQUENCE [LARGE SCALE GENOMIC DNA]</scope>
</reference>
<feature type="compositionally biased region" description="Basic and acidic residues" evidence="6">
    <location>
        <begin position="1"/>
        <end position="10"/>
    </location>
</feature>
<evidence type="ECO:0000313" key="8">
    <source>
        <dbReference type="Proteomes" id="UP000215453"/>
    </source>
</evidence>
<organism evidence="7 8">
    <name type="scientific">Zymoseptoria tritici ST99CH_1A5</name>
    <dbReference type="NCBI Taxonomy" id="1276529"/>
    <lineage>
        <taxon>Eukaryota</taxon>
        <taxon>Fungi</taxon>
        <taxon>Dikarya</taxon>
        <taxon>Ascomycota</taxon>
        <taxon>Pezizomycotina</taxon>
        <taxon>Dothideomycetes</taxon>
        <taxon>Dothideomycetidae</taxon>
        <taxon>Mycosphaerellales</taxon>
        <taxon>Mycosphaerellaceae</taxon>
        <taxon>Zymoseptoria</taxon>
    </lineage>
</organism>
<evidence type="ECO:0008006" key="9">
    <source>
        <dbReference type="Google" id="ProtNLM"/>
    </source>
</evidence>
<protein>
    <recommendedName>
        <fullName evidence="9">Transcription factor domain-containing protein</fullName>
    </recommendedName>
</protein>
<sequence length="377" mass="42377">MNPTMERRIGLESSASTEMTREDTSHVPSAGSVEKRAIPEPSVDCVNSDVNLDDFDWSSFEVNFLDTAPWNMTLAPMPFTRSLVQRYQENPAMQRVANLMLYTFRSYLVGMMQHGNLPAFVHPSLQPAVEMREPLANCISLIAMISSARGSRKLFWKNVAFECERMRVDLQAADAETSLAAAQALAIYIFVRLDEGETEHNAAVEGLLVDGVAAMCERFRLVDHARKERRLQGPGYIDRLCWHEWVMEESRRRLGTVYRIINMLVHFMPAGFCTLPMDLMLAPLPARRQLWEAPENRSWEAETKTAMGHGHAYAMATNGDLVKLSDDSILLDHTDLIDQCEALGGKTYPRGAATWDEWLANTDAFGGLIMLAASMVQ</sequence>
<evidence type="ECO:0000256" key="1">
    <source>
        <dbReference type="ARBA" id="ARBA00022723"/>
    </source>
</evidence>